<dbReference type="InterPro" id="IPR000792">
    <property type="entry name" value="Tscrpt_reg_LuxR_C"/>
</dbReference>
<evidence type="ECO:0000313" key="5">
    <source>
        <dbReference type="EMBL" id="QBX55708.1"/>
    </source>
</evidence>
<feature type="domain" description="HTH luxR-type" evidence="4">
    <location>
        <begin position="476"/>
        <end position="541"/>
    </location>
</feature>
<dbReference type="AlphaFoldDB" id="A0A4P7IEX1"/>
<dbReference type="OrthoDB" id="27092at2"/>
<dbReference type="Pfam" id="PF00196">
    <property type="entry name" value="GerE"/>
    <property type="match status" value="1"/>
</dbReference>
<dbReference type="GO" id="GO:0006355">
    <property type="term" value="P:regulation of DNA-templated transcription"/>
    <property type="evidence" value="ECO:0007669"/>
    <property type="project" value="InterPro"/>
</dbReference>
<evidence type="ECO:0000259" key="4">
    <source>
        <dbReference type="PROSITE" id="PS50043"/>
    </source>
</evidence>
<dbReference type="Proteomes" id="UP000294853">
    <property type="component" value="Chromosome"/>
</dbReference>
<evidence type="ECO:0000256" key="2">
    <source>
        <dbReference type="ARBA" id="ARBA00023125"/>
    </source>
</evidence>
<dbReference type="InterPro" id="IPR036388">
    <property type="entry name" value="WH-like_DNA-bd_sf"/>
</dbReference>
<dbReference type="SUPFAM" id="SSF46894">
    <property type="entry name" value="C-terminal effector domain of the bipartite response regulators"/>
    <property type="match status" value="1"/>
</dbReference>
<keyword evidence="1" id="KW-0805">Transcription regulation</keyword>
<gene>
    <name evidence="5" type="ORF">EXE58_09745</name>
</gene>
<dbReference type="GO" id="GO:0003677">
    <property type="term" value="F:DNA binding"/>
    <property type="evidence" value="ECO:0007669"/>
    <property type="project" value="UniProtKB-KW"/>
</dbReference>
<keyword evidence="3" id="KW-0804">Transcription</keyword>
<dbReference type="Gene3D" id="1.10.10.10">
    <property type="entry name" value="Winged helix-like DNA-binding domain superfamily/Winged helix DNA-binding domain"/>
    <property type="match status" value="1"/>
</dbReference>
<dbReference type="PRINTS" id="PR00038">
    <property type="entry name" value="HTHLUXR"/>
</dbReference>
<dbReference type="Gene3D" id="1.25.40.10">
    <property type="entry name" value="Tetratricopeptide repeat domain"/>
    <property type="match status" value="1"/>
</dbReference>
<evidence type="ECO:0000256" key="1">
    <source>
        <dbReference type="ARBA" id="ARBA00023015"/>
    </source>
</evidence>
<organism evidence="5 6">
    <name type="scientific">Nocardioides seonyuensis</name>
    <dbReference type="NCBI Taxonomy" id="2518371"/>
    <lineage>
        <taxon>Bacteria</taxon>
        <taxon>Bacillati</taxon>
        <taxon>Actinomycetota</taxon>
        <taxon>Actinomycetes</taxon>
        <taxon>Propionibacteriales</taxon>
        <taxon>Nocardioidaceae</taxon>
        <taxon>Nocardioides</taxon>
    </lineage>
</organism>
<name>A0A4P7IEX1_9ACTN</name>
<sequence length="543" mass="58578">MGRPGENTREMAFDANVSTRAPVAGPDWGAVVARLGPREGELTLAELDELGRAHWWLRHADESTRLDQVQHERLLADGRVVEAAERALRVGLQWAIRGDLTVASTWLARARRLLRDQPPSVVHSYADYVLATADLDLDTDPSEALEVASRLRDMADAYDDRTLDCFALGLTGMATVRSGDLTGFEVLDEALLPIVDGQVDPLWAGDLFCSVIHLCEGLGDLARMRAWTDTLAAWASPLSDTFLYAGVTRVHQLQLLRAEGRWDEVVAEMGEQSDQLAPAHSWLAGAGFHELGEVHRLRGDRDAAQAAYDRARELGIEPEPGQALLHHAAGRTDEALAGLRVAMAAEGPLSRSRVIGPAVRLALDAGERQWAASLVDELEATARRFGTPGLVAAASHARAVLLSDAGRYDDAVPLLEDAARIYREQRYRHASAQVHEALAVACRGRGDVVRADAEEATARAIYDRLGARADLARLSVLAAPGGLTAREVQVLAQVAAGLTNKQVAEALVISDKTVSRHLASIFTKIGVSSRTAAAAWAREHGVA</sequence>
<protein>
    <submittedName>
        <fullName evidence="5">Helix-turn-helix transcriptional regulator</fullName>
    </submittedName>
</protein>
<dbReference type="SUPFAM" id="SSF48452">
    <property type="entry name" value="TPR-like"/>
    <property type="match status" value="1"/>
</dbReference>
<proteinExistence type="predicted"/>
<dbReference type="InterPro" id="IPR016032">
    <property type="entry name" value="Sig_transdc_resp-reg_C-effctor"/>
</dbReference>
<dbReference type="CDD" id="cd06170">
    <property type="entry name" value="LuxR_C_like"/>
    <property type="match status" value="1"/>
</dbReference>
<dbReference type="PROSITE" id="PS50043">
    <property type="entry name" value="HTH_LUXR_2"/>
    <property type="match status" value="1"/>
</dbReference>
<evidence type="ECO:0000256" key="3">
    <source>
        <dbReference type="ARBA" id="ARBA00023163"/>
    </source>
</evidence>
<dbReference type="KEGG" id="nsn:EXE58_09745"/>
<dbReference type="SMART" id="SM00421">
    <property type="entry name" value="HTH_LUXR"/>
    <property type="match status" value="1"/>
</dbReference>
<dbReference type="PROSITE" id="PS00622">
    <property type="entry name" value="HTH_LUXR_1"/>
    <property type="match status" value="1"/>
</dbReference>
<keyword evidence="6" id="KW-1185">Reference proteome</keyword>
<dbReference type="PANTHER" id="PTHR44688">
    <property type="entry name" value="DNA-BINDING TRANSCRIPTIONAL ACTIVATOR DEVR_DOSR"/>
    <property type="match status" value="1"/>
</dbReference>
<dbReference type="EMBL" id="CP038436">
    <property type="protein sequence ID" value="QBX55708.1"/>
    <property type="molecule type" value="Genomic_DNA"/>
</dbReference>
<dbReference type="PANTHER" id="PTHR44688:SF16">
    <property type="entry name" value="DNA-BINDING TRANSCRIPTIONAL ACTIVATOR DEVR_DOSR"/>
    <property type="match status" value="1"/>
</dbReference>
<reference evidence="5 6" key="1">
    <citation type="submission" date="2019-03" db="EMBL/GenBank/DDBJ databases">
        <title>Three New Species of Nocardioides, Nocardioides euryhalodurans sp. nov., Nocardioides seonyuensis sp. nov. and Nocardioides eburneoflavus sp. nov. Iolated from Soil.</title>
        <authorList>
            <person name="Roh S.G."/>
            <person name="Lee C."/>
            <person name="Kim M.-K."/>
            <person name="Kim S.B."/>
        </authorList>
    </citation>
    <scope>NUCLEOTIDE SEQUENCE [LARGE SCALE GENOMIC DNA]</scope>
    <source>
        <strain evidence="5 6">MMS17-SY207-3</strain>
    </source>
</reference>
<keyword evidence="2" id="KW-0238">DNA-binding</keyword>
<accession>A0A4P7IEX1</accession>
<evidence type="ECO:0000313" key="6">
    <source>
        <dbReference type="Proteomes" id="UP000294853"/>
    </source>
</evidence>
<dbReference type="InterPro" id="IPR011990">
    <property type="entry name" value="TPR-like_helical_dom_sf"/>
</dbReference>